<dbReference type="GO" id="GO:0015105">
    <property type="term" value="F:arsenite transmembrane transporter activity"/>
    <property type="evidence" value="ECO:0007669"/>
    <property type="project" value="TreeGrafter"/>
</dbReference>
<dbReference type="STRING" id="1544413.Clow_01848"/>
<accession>A0A0Q0UCR5</accession>
<feature type="transmembrane region" description="Helical" evidence="8">
    <location>
        <begin position="68"/>
        <end position="89"/>
    </location>
</feature>
<evidence type="ECO:0000256" key="4">
    <source>
        <dbReference type="ARBA" id="ARBA00022475"/>
    </source>
</evidence>
<evidence type="ECO:0000256" key="6">
    <source>
        <dbReference type="ARBA" id="ARBA00022989"/>
    </source>
</evidence>
<keyword evidence="6 8" id="KW-1133">Transmembrane helix</keyword>
<feature type="transmembrane region" description="Helical" evidence="8">
    <location>
        <begin position="199"/>
        <end position="218"/>
    </location>
</feature>
<feature type="transmembrane region" description="Helical" evidence="8">
    <location>
        <begin position="36"/>
        <end position="56"/>
    </location>
</feature>
<keyword evidence="7 8" id="KW-0472">Membrane</keyword>
<keyword evidence="5 8" id="KW-0812">Transmembrane</keyword>
<evidence type="ECO:0000256" key="3">
    <source>
        <dbReference type="ARBA" id="ARBA00022448"/>
    </source>
</evidence>
<keyword evidence="3" id="KW-0813">Transport</keyword>
<comment type="similarity">
    <text evidence="2">Belongs to the arsenical resistance-3 (ACR3) (TC 2.A.59) family.</text>
</comment>
<dbReference type="PANTHER" id="PTHR43057">
    <property type="entry name" value="ARSENITE EFFLUX TRANSPORTER"/>
    <property type="match status" value="1"/>
</dbReference>
<evidence type="ECO:0000313" key="10">
    <source>
        <dbReference type="Proteomes" id="UP000050488"/>
    </source>
</evidence>
<feature type="transmembrane region" description="Helical" evidence="8">
    <location>
        <begin position="164"/>
        <end position="187"/>
    </location>
</feature>
<protein>
    <submittedName>
        <fullName evidence="9">Sodium Bile acid symporter family protein</fullName>
    </submittedName>
</protein>
<dbReference type="PANTHER" id="PTHR43057:SF1">
    <property type="entry name" value="ARSENICAL-RESISTANCE PROTEIN 3"/>
    <property type="match status" value="1"/>
</dbReference>
<evidence type="ECO:0000256" key="1">
    <source>
        <dbReference type="ARBA" id="ARBA00004651"/>
    </source>
</evidence>
<dbReference type="GO" id="GO:0015104">
    <property type="term" value="F:antimonite transmembrane transporter activity"/>
    <property type="evidence" value="ECO:0007669"/>
    <property type="project" value="TreeGrafter"/>
</dbReference>
<gene>
    <name evidence="9" type="ORF">Clow_01848</name>
</gene>
<sequence length="307" mass="32822">MARIVPWLDRHQIPLYLLALGVGAAVGLIVPVSEAWIDPLLMALIYATFLGLPLASPSSTLGSSLRDTRFLAALLVLNFVLVPAVVYLLTRPIAQNHTLLIGVLLVLLAPCVDYVIVFSGLAGGAKEKLLAATPLLMGLQMLLLPVYLRFFAPAASEVFQLSPFIRAFLLLIALPFAAAALTQRLPIAQRAQHTAESSMVPLMMLTLAVVVASQIPAVRHDLPLAAIPIYVAFLLIMAPIGALTAKVFHQDVPATRALVFSGATRNSLVVLPLALTVPGAAAVVVTQTLVELLGMVVYVRLLPRFIR</sequence>
<dbReference type="PATRIC" id="fig|1544413.3.peg.1852"/>
<comment type="caution">
    <text evidence="9">The sequence shown here is derived from an EMBL/GenBank/DDBJ whole genome shotgun (WGS) entry which is preliminary data.</text>
</comment>
<dbReference type="RefSeq" id="WP_055178443.1">
    <property type="nucleotide sequence ID" value="NZ_JAUSQY010000001.1"/>
</dbReference>
<dbReference type="EMBL" id="LKEV01000006">
    <property type="protein sequence ID" value="KQB85715.1"/>
    <property type="molecule type" value="Genomic_DNA"/>
</dbReference>
<dbReference type="GO" id="GO:0005886">
    <property type="term" value="C:plasma membrane"/>
    <property type="evidence" value="ECO:0007669"/>
    <property type="project" value="UniProtKB-SubCell"/>
</dbReference>
<keyword evidence="10" id="KW-1185">Reference proteome</keyword>
<dbReference type="Pfam" id="PF01758">
    <property type="entry name" value="SBF"/>
    <property type="match status" value="1"/>
</dbReference>
<dbReference type="Proteomes" id="UP000050488">
    <property type="component" value="Unassembled WGS sequence"/>
</dbReference>
<evidence type="ECO:0000256" key="5">
    <source>
        <dbReference type="ARBA" id="ARBA00022692"/>
    </source>
</evidence>
<dbReference type="InterPro" id="IPR004706">
    <property type="entry name" value="Arsenical-R_Acr3"/>
</dbReference>
<keyword evidence="4" id="KW-1003">Cell membrane</keyword>
<dbReference type="Gene3D" id="1.20.1530.20">
    <property type="match status" value="1"/>
</dbReference>
<dbReference type="InterPro" id="IPR002657">
    <property type="entry name" value="BilAc:Na_symport/Acr3"/>
</dbReference>
<evidence type="ECO:0000256" key="8">
    <source>
        <dbReference type="SAM" id="Phobius"/>
    </source>
</evidence>
<evidence type="ECO:0000256" key="7">
    <source>
        <dbReference type="ARBA" id="ARBA00023136"/>
    </source>
</evidence>
<dbReference type="AlphaFoldDB" id="A0A0Q0UCR5"/>
<evidence type="ECO:0000313" key="9">
    <source>
        <dbReference type="EMBL" id="KQB85715.1"/>
    </source>
</evidence>
<comment type="subcellular location">
    <subcellularLocation>
        <location evidence="1">Cell membrane</location>
        <topology evidence="1">Multi-pass membrane protein</topology>
    </subcellularLocation>
</comment>
<dbReference type="InterPro" id="IPR038770">
    <property type="entry name" value="Na+/solute_symporter_sf"/>
</dbReference>
<feature type="transmembrane region" description="Helical" evidence="8">
    <location>
        <begin position="12"/>
        <end position="30"/>
    </location>
</feature>
<feature type="transmembrane region" description="Helical" evidence="8">
    <location>
        <begin position="224"/>
        <end position="245"/>
    </location>
</feature>
<dbReference type="GO" id="GO:0015297">
    <property type="term" value="F:antiporter activity"/>
    <property type="evidence" value="ECO:0007669"/>
    <property type="project" value="InterPro"/>
</dbReference>
<feature type="transmembrane region" description="Helical" evidence="8">
    <location>
        <begin position="129"/>
        <end position="152"/>
    </location>
</feature>
<feature type="transmembrane region" description="Helical" evidence="8">
    <location>
        <begin position="101"/>
        <end position="122"/>
    </location>
</feature>
<reference evidence="9 10" key="1">
    <citation type="submission" date="2015-10" db="EMBL/GenBank/DDBJ databases">
        <title>Corynebacteirum lowii and Corynebacterium oculi species nova, derived from human clinical disease and and emended description of Corynebacterium mastiditis.</title>
        <authorList>
            <person name="Bernard K."/>
            <person name="Pacheco A.L."/>
            <person name="Mcdougall C."/>
            <person name="Burtx T."/>
            <person name="Weibe D."/>
            <person name="Tyler S."/>
            <person name="Olson A.B."/>
            <person name="Cnockaert M."/>
            <person name="Eguchi H."/>
            <person name="Kuwahara T."/>
            <person name="Nakayama-Imaohji H."/>
            <person name="Boudewijins M."/>
            <person name="Van Hoecke F."/>
            <person name="Bernier A.-M."/>
            <person name="Vandamme P."/>
        </authorList>
    </citation>
    <scope>NUCLEOTIDE SEQUENCE [LARGE SCALE GENOMIC DNA]</scope>
    <source>
        <strain evidence="9 10">NML 130206</strain>
    </source>
</reference>
<name>A0A0Q0UCR5_9CORY</name>
<proteinExistence type="inferred from homology"/>
<organism evidence="9 10">
    <name type="scientific">Corynebacterium lowii</name>
    <dbReference type="NCBI Taxonomy" id="1544413"/>
    <lineage>
        <taxon>Bacteria</taxon>
        <taxon>Bacillati</taxon>
        <taxon>Actinomycetota</taxon>
        <taxon>Actinomycetes</taxon>
        <taxon>Mycobacteriales</taxon>
        <taxon>Corynebacteriaceae</taxon>
        <taxon>Corynebacterium</taxon>
    </lineage>
</organism>
<evidence type="ECO:0000256" key="2">
    <source>
        <dbReference type="ARBA" id="ARBA00010110"/>
    </source>
</evidence>